<dbReference type="PANTHER" id="PTHR43479:SF11">
    <property type="entry name" value="ACREF_ENVCD OPERON REPRESSOR-RELATED"/>
    <property type="match status" value="1"/>
</dbReference>
<keyword evidence="5" id="KW-1185">Reference proteome</keyword>
<dbReference type="PROSITE" id="PS50977">
    <property type="entry name" value="HTH_TETR_2"/>
    <property type="match status" value="1"/>
</dbReference>
<dbReference type="Gene3D" id="1.10.357.10">
    <property type="entry name" value="Tetracycline Repressor, domain 2"/>
    <property type="match status" value="1"/>
</dbReference>
<dbReference type="SUPFAM" id="SSF46689">
    <property type="entry name" value="Homeodomain-like"/>
    <property type="match status" value="1"/>
</dbReference>
<accession>A0A6P0UKJ3</accession>
<dbReference type="InterPro" id="IPR050624">
    <property type="entry name" value="HTH-type_Tx_Regulator"/>
</dbReference>
<dbReference type="EMBL" id="JAABOO010000001">
    <property type="protein sequence ID" value="NER13072.1"/>
    <property type="molecule type" value="Genomic_DNA"/>
</dbReference>
<sequence>MKEEILEKAGEMFLKLGFKSVTMDDIANEMAMSKKTLYKYFKNKEVLVEESTSMMHEACHMGIQMITDQGYNPIRENFEIKKMFKEMFKNADSSPIFQLKKYYPKIHERVMCKEMGAFSECVKQNINRGIEQGYYREQIDIDLCIQFYFAIVFSIHENAETENRPEFEVLALEYHTRAIATEKGITELENQLLNYTS</sequence>
<comment type="caution">
    <text evidence="4">The sequence shown here is derived from an EMBL/GenBank/DDBJ whole genome shotgun (WGS) entry which is preliminary data.</text>
</comment>
<evidence type="ECO:0000313" key="4">
    <source>
        <dbReference type="EMBL" id="NER13072.1"/>
    </source>
</evidence>
<evidence type="ECO:0000313" key="5">
    <source>
        <dbReference type="Proteomes" id="UP000468581"/>
    </source>
</evidence>
<dbReference type="RefSeq" id="WP_163606075.1">
    <property type="nucleotide sequence ID" value="NZ_JAABOO010000001.1"/>
</dbReference>
<gene>
    <name evidence="4" type="ORF">GWK08_06455</name>
</gene>
<dbReference type="PRINTS" id="PR00455">
    <property type="entry name" value="HTHTETR"/>
</dbReference>
<protein>
    <submittedName>
        <fullName evidence="4">TetR family transcriptional regulator</fullName>
    </submittedName>
</protein>
<evidence type="ECO:0000259" key="3">
    <source>
        <dbReference type="PROSITE" id="PS50977"/>
    </source>
</evidence>
<feature type="domain" description="HTH tetR-type" evidence="3">
    <location>
        <begin position="1"/>
        <end position="59"/>
    </location>
</feature>
<dbReference type="InterPro" id="IPR001647">
    <property type="entry name" value="HTH_TetR"/>
</dbReference>
<dbReference type="GO" id="GO:0003677">
    <property type="term" value="F:DNA binding"/>
    <property type="evidence" value="ECO:0007669"/>
    <property type="project" value="UniProtKB-UniRule"/>
</dbReference>
<dbReference type="PANTHER" id="PTHR43479">
    <property type="entry name" value="ACREF/ENVCD OPERON REPRESSOR-RELATED"/>
    <property type="match status" value="1"/>
</dbReference>
<organism evidence="4 5">
    <name type="scientific">Leptobacterium flavescens</name>
    <dbReference type="NCBI Taxonomy" id="472055"/>
    <lineage>
        <taxon>Bacteria</taxon>
        <taxon>Pseudomonadati</taxon>
        <taxon>Bacteroidota</taxon>
        <taxon>Flavobacteriia</taxon>
        <taxon>Flavobacteriales</taxon>
        <taxon>Flavobacteriaceae</taxon>
        <taxon>Leptobacterium</taxon>
    </lineage>
</organism>
<proteinExistence type="predicted"/>
<keyword evidence="1 2" id="KW-0238">DNA-binding</keyword>
<evidence type="ECO:0000256" key="1">
    <source>
        <dbReference type="ARBA" id="ARBA00023125"/>
    </source>
</evidence>
<feature type="DNA-binding region" description="H-T-H motif" evidence="2">
    <location>
        <begin position="22"/>
        <end position="41"/>
    </location>
</feature>
<dbReference type="InterPro" id="IPR009057">
    <property type="entry name" value="Homeodomain-like_sf"/>
</dbReference>
<evidence type="ECO:0000256" key="2">
    <source>
        <dbReference type="PROSITE-ProRule" id="PRU00335"/>
    </source>
</evidence>
<dbReference type="Pfam" id="PF00440">
    <property type="entry name" value="TetR_N"/>
    <property type="match status" value="1"/>
</dbReference>
<dbReference type="AlphaFoldDB" id="A0A6P0UKJ3"/>
<dbReference type="Proteomes" id="UP000468581">
    <property type="component" value="Unassembled WGS sequence"/>
</dbReference>
<reference evidence="4 5" key="1">
    <citation type="submission" date="2020-01" db="EMBL/GenBank/DDBJ databases">
        <title>Leptobacterium flavescens.</title>
        <authorList>
            <person name="Wang G."/>
        </authorList>
    </citation>
    <scope>NUCLEOTIDE SEQUENCE [LARGE SCALE GENOMIC DNA]</scope>
    <source>
        <strain evidence="4 5">KCTC 22160</strain>
    </source>
</reference>
<name>A0A6P0UKJ3_9FLAO</name>